<dbReference type="Pfam" id="PF01408">
    <property type="entry name" value="GFO_IDH_MocA"/>
    <property type="match status" value="1"/>
</dbReference>
<dbReference type="Gene3D" id="3.30.360.10">
    <property type="entry name" value="Dihydrodipicolinate Reductase, domain 2"/>
    <property type="match status" value="1"/>
</dbReference>
<dbReference type="SUPFAM" id="SSF55347">
    <property type="entry name" value="Glyceraldehyde-3-phosphate dehydrogenase-like, C-terminal domain"/>
    <property type="match status" value="1"/>
</dbReference>
<keyword evidence="4" id="KW-1185">Reference proteome</keyword>
<dbReference type="Gene3D" id="3.40.50.720">
    <property type="entry name" value="NAD(P)-binding Rossmann-like Domain"/>
    <property type="match status" value="1"/>
</dbReference>
<dbReference type="InterPro" id="IPR000683">
    <property type="entry name" value="Gfo/Idh/MocA-like_OxRdtase_N"/>
</dbReference>
<dbReference type="InterPro" id="IPR043906">
    <property type="entry name" value="Gfo/Idh/MocA_OxRdtase_bact_C"/>
</dbReference>
<gene>
    <name evidence="3" type="ORF">GCM10023213_19490</name>
</gene>
<dbReference type="PANTHER" id="PTHR43818:SF5">
    <property type="entry name" value="OXIDOREDUCTASE FAMILY PROTEIN"/>
    <property type="match status" value="1"/>
</dbReference>
<evidence type="ECO:0000259" key="2">
    <source>
        <dbReference type="Pfam" id="PF19051"/>
    </source>
</evidence>
<dbReference type="SUPFAM" id="SSF51735">
    <property type="entry name" value="NAD(P)-binding Rossmann-fold domains"/>
    <property type="match status" value="1"/>
</dbReference>
<dbReference type="RefSeq" id="WP_345736178.1">
    <property type="nucleotide sequence ID" value="NZ_BAABIA010000003.1"/>
</dbReference>
<feature type="domain" description="Gfo/Idh/MocA-like oxidoreductase N-terminal" evidence="1">
    <location>
        <begin position="31"/>
        <end position="154"/>
    </location>
</feature>
<feature type="domain" description="Gfo/Idh/MocA-like oxidoreductase bacterial type C-terminal" evidence="2">
    <location>
        <begin position="197"/>
        <end position="253"/>
    </location>
</feature>
<proteinExistence type="predicted"/>
<evidence type="ECO:0000259" key="1">
    <source>
        <dbReference type="Pfam" id="PF01408"/>
    </source>
</evidence>
<dbReference type="PANTHER" id="PTHR43818">
    <property type="entry name" value="BCDNA.GH03377"/>
    <property type="match status" value="1"/>
</dbReference>
<dbReference type="InterPro" id="IPR036291">
    <property type="entry name" value="NAD(P)-bd_dom_sf"/>
</dbReference>
<reference evidence="4" key="1">
    <citation type="journal article" date="2019" name="Int. J. Syst. Evol. Microbiol.">
        <title>The Global Catalogue of Microorganisms (GCM) 10K type strain sequencing project: providing services to taxonomists for standard genome sequencing and annotation.</title>
        <authorList>
            <consortium name="The Broad Institute Genomics Platform"/>
            <consortium name="The Broad Institute Genome Sequencing Center for Infectious Disease"/>
            <person name="Wu L."/>
            <person name="Ma J."/>
        </authorList>
    </citation>
    <scope>NUCLEOTIDE SEQUENCE [LARGE SCALE GENOMIC DNA]</scope>
    <source>
        <strain evidence="4">JCM 18053</strain>
    </source>
</reference>
<evidence type="ECO:0000313" key="4">
    <source>
        <dbReference type="Proteomes" id="UP001499852"/>
    </source>
</evidence>
<dbReference type="InterPro" id="IPR050463">
    <property type="entry name" value="Gfo/Idh/MocA_oxidrdct_glycsds"/>
</dbReference>
<feature type="domain" description="Gfo/Idh/MocA-like oxidoreductase bacterial type C-terminal" evidence="2">
    <location>
        <begin position="365"/>
        <end position="433"/>
    </location>
</feature>
<name>A0ABP9P6T0_9BACT</name>
<protein>
    <submittedName>
        <fullName evidence="3">Gfo/Idh/MocA family oxidoreductase</fullName>
    </submittedName>
</protein>
<evidence type="ECO:0000313" key="3">
    <source>
        <dbReference type="EMBL" id="GAA5139211.1"/>
    </source>
</evidence>
<sequence>MTSRRSFLTSATTASLAFSALPVFGKEEKKFRTALIGSGWWGMNILREAIAQGRTQVVALCDVDANVLANSLEDVKSETGDVAKGYKDCREMLAEAKPDIVIIATPDHWHALQSIACCKAGAHVFVEKPTGHTIHESRAMVQAAKEAGVVVQVGLHRRIGPHHVEAMNFLKSGKVGKVGMVRLFADSKGGPEAPKPNSKIPEGLDWDLWCGPAPMRPFNTKMHPGGWRSFLDYANGTMGDWGVHWLDQILWWSGEKGPKKVFCTGGRPIFGEAILNEKEQTTDAPDHQVATFEFEHFTAVWEHRKFAENNNEKHKIGAYFYGEKGVLHIGWRDGWTFYPVNAKEAPTHGDHQLQEPDGHNIALLWEDFIKAIETGSKPVADIESAHRSSCLPMLAMLSWKAGRSIAWDAEKEVIIGDPEASKLLSREYRGPWVYPAPH</sequence>
<organism evidence="3 4">
    <name type="scientific">Prosthecobacter algae</name>
    <dbReference type="NCBI Taxonomy" id="1144682"/>
    <lineage>
        <taxon>Bacteria</taxon>
        <taxon>Pseudomonadati</taxon>
        <taxon>Verrucomicrobiota</taxon>
        <taxon>Verrucomicrobiia</taxon>
        <taxon>Verrucomicrobiales</taxon>
        <taxon>Verrucomicrobiaceae</taxon>
        <taxon>Prosthecobacter</taxon>
    </lineage>
</organism>
<dbReference type="Pfam" id="PF19051">
    <property type="entry name" value="GFO_IDH_MocA_C2"/>
    <property type="match status" value="2"/>
</dbReference>
<dbReference type="Proteomes" id="UP001499852">
    <property type="component" value="Unassembled WGS sequence"/>
</dbReference>
<comment type="caution">
    <text evidence="3">The sequence shown here is derived from an EMBL/GenBank/DDBJ whole genome shotgun (WGS) entry which is preliminary data.</text>
</comment>
<accession>A0ABP9P6T0</accession>
<dbReference type="EMBL" id="BAABIA010000003">
    <property type="protein sequence ID" value="GAA5139211.1"/>
    <property type="molecule type" value="Genomic_DNA"/>
</dbReference>